<dbReference type="NCBIfam" id="TIGR00689">
    <property type="entry name" value="rpiB_lacA_lacB"/>
    <property type="match status" value="1"/>
</dbReference>
<gene>
    <name evidence="5" type="primary">rpiB</name>
    <name evidence="5" type="ORF">HYY20_02770</name>
</gene>
<dbReference type="EC" id="5.3.1.6" evidence="5"/>
<dbReference type="PANTHER" id="PTHR30345:SF0">
    <property type="entry name" value="DNA DAMAGE-REPAIR_TOLERATION PROTEIN DRT102"/>
    <property type="match status" value="1"/>
</dbReference>
<evidence type="ECO:0000256" key="3">
    <source>
        <dbReference type="PIRSR" id="PIRSR005384-1"/>
    </source>
</evidence>
<dbReference type="Pfam" id="PF02502">
    <property type="entry name" value="LacAB_rpiB"/>
    <property type="match status" value="1"/>
</dbReference>
<evidence type="ECO:0000313" key="5">
    <source>
        <dbReference type="EMBL" id="MBI2875786.1"/>
    </source>
</evidence>
<evidence type="ECO:0000256" key="4">
    <source>
        <dbReference type="PIRSR" id="PIRSR005384-2"/>
    </source>
</evidence>
<feature type="active site" description="Proton acceptor" evidence="3">
    <location>
        <position position="68"/>
    </location>
</feature>
<dbReference type="NCBIfam" id="TIGR01120">
    <property type="entry name" value="rpiB"/>
    <property type="match status" value="1"/>
</dbReference>
<dbReference type="PIRSF" id="PIRSF005384">
    <property type="entry name" value="RpiB_LacA_B"/>
    <property type="match status" value="1"/>
</dbReference>
<evidence type="ECO:0000256" key="2">
    <source>
        <dbReference type="ARBA" id="ARBA00023235"/>
    </source>
</evidence>
<protein>
    <submittedName>
        <fullName evidence="5">Ribose 5-phosphate isomerase B</fullName>
        <ecNumber evidence="5">5.3.1.6</ecNumber>
    </submittedName>
</protein>
<feature type="binding site" evidence="4">
    <location>
        <position position="139"/>
    </location>
    <ligand>
        <name>D-ribulose 5-phosphate</name>
        <dbReference type="ChEBI" id="CHEBI:58121"/>
    </ligand>
</feature>
<feature type="binding site" evidence="4">
    <location>
        <begin position="11"/>
        <end position="12"/>
    </location>
    <ligand>
        <name>D-ribulose 5-phosphate</name>
        <dbReference type="ChEBI" id="CHEBI:58121"/>
    </ligand>
</feature>
<sequence>MKEKTIALASDHGGYTLKEAVKGLLLKEGYPIEDLGPHGPESVDYPDYGAKLAARISEGEFSRGILACGTGIGMSIVANKFPHVRGALCHDLYTATMSRQHNDANILILGGRILETEMALEIVKTWLNTPFEGERHSRRLEKIKTLDENLFSLREPGDL</sequence>
<dbReference type="Gene3D" id="3.40.1400.10">
    <property type="entry name" value="Sugar-phosphate isomerase, RpiB/LacA/LacB"/>
    <property type="match status" value="1"/>
</dbReference>
<name>A0A932CLW1_UNCTE</name>
<evidence type="ECO:0000313" key="6">
    <source>
        <dbReference type="Proteomes" id="UP000769766"/>
    </source>
</evidence>
<proteinExistence type="inferred from homology"/>
<dbReference type="GO" id="GO:0019316">
    <property type="term" value="P:D-allose catabolic process"/>
    <property type="evidence" value="ECO:0007669"/>
    <property type="project" value="TreeGrafter"/>
</dbReference>
<dbReference type="InterPro" id="IPR036569">
    <property type="entry name" value="RpiB_LacA_LacB_sf"/>
</dbReference>
<dbReference type="GO" id="GO:0009052">
    <property type="term" value="P:pentose-phosphate shunt, non-oxidative branch"/>
    <property type="evidence" value="ECO:0007669"/>
    <property type="project" value="TreeGrafter"/>
</dbReference>
<comment type="similarity">
    <text evidence="1">Belongs to the LacAB/RpiB family.</text>
</comment>
<dbReference type="InterPro" id="IPR004785">
    <property type="entry name" value="RpiB"/>
</dbReference>
<dbReference type="EMBL" id="JACPRF010000083">
    <property type="protein sequence ID" value="MBI2875786.1"/>
    <property type="molecule type" value="Genomic_DNA"/>
</dbReference>
<dbReference type="PANTHER" id="PTHR30345">
    <property type="entry name" value="RIBOSE-5-PHOSPHATE ISOMERASE B"/>
    <property type="match status" value="1"/>
</dbReference>
<feature type="binding site" evidence="4">
    <location>
        <position position="135"/>
    </location>
    <ligand>
        <name>D-ribulose 5-phosphate</name>
        <dbReference type="ChEBI" id="CHEBI:58121"/>
    </ligand>
</feature>
<feature type="active site" description="Proton donor" evidence="3">
    <location>
        <position position="101"/>
    </location>
</feature>
<dbReference type="Proteomes" id="UP000769766">
    <property type="component" value="Unassembled WGS sequence"/>
</dbReference>
<feature type="binding site" evidence="4">
    <location>
        <begin position="69"/>
        <end position="73"/>
    </location>
    <ligand>
        <name>D-ribulose 5-phosphate</name>
        <dbReference type="ChEBI" id="CHEBI:58121"/>
    </ligand>
</feature>
<accession>A0A932CLW1</accession>
<keyword evidence="2 5" id="KW-0413">Isomerase</keyword>
<comment type="caution">
    <text evidence="5">The sequence shown here is derived from an EMBL/GenBank/DDBJ whole genome shotgun (WGS) entry which is preliminary data.</text>
</comment>
<dbReference type="NCBIfam" id="NF004051">
    <property type="entry name" value="PRK05571.1"/>
    <property type="match status" value="1"/>
</dbReference>
<feature type="binding site" evidence="4">
    <location>
        <position position="102"/>
    </location>
    <ligand>
        <name>D-ribulose 5-phosphate</name>
        <dbReference type="ChEBI" id="CHEBI:58121"/>
    </ligand>
</feature>
<dbReference type="InterPro" id="IPR003500">
    <property type="entry name" value="RpiB_LacA_LacB"/>
</dbReference>
<evidence type="ECO:0000256" key="1">
    <source>
        <dbReference type="ARBA" id="ARBA00008754"/>
    </source>
</evidence>
<dbReference type="SUPFAM" id="SSF89623">
    <property type="entry name" value="Ribose/Galactose isomerase RpiB/AlsB"/>
    <property type="match status" value="1"/>
</dbReference>
<dbReference type="GO" id="GO:0004751">
    <property type="term" value="F:ribose-5-phosphate isomerase activity"/>
    <property type="evidence" value="ECO:0007669"/>
    <property type="project" value="UniProtKB-EC"/>
</dbReference>
<reference evidence="5" key="1">
    <citation type="submission" date="2020-07" db="EMBL/GenBank/DDBJ databases">
        <title>Huge and variable diversity of episymbiotic CPR bacteria and DPANN archaea in groundwater ecosystems.</title>
        <authorList>
            <person name="He C.Y."/>
            <person name="Keren R."/>
            <person name="Whittaker M."/>
            <person name="Farag I.F."/>
            <person name="Doudna J."/>
            <person name="Cate J.H.D."/>
            <person name="Banfield J.F."/>
        </authorList>
    </citation>
    <scope>NUCLEOTIDE SEQUENCE</scope>
    <source>
        <strain evidence="5">NC_groundwater_672_Ag_B-0.1um_62_36</strain>
    </source>
</reference>
<organism evidence="5 6">
    <name type="scientific">Tectimicrobiota bacterium</name>
    <dbReference type="NCBI Taxonomy" id="2528274"/>
    <lineage>
        <taxon>Bacteria</taxon>
        <taxon>Pseudomonadati</taxon>
        <taxon>Nitrospinota/Tectimicrobiota group</taxon>
        <taxon>Candidatus Tectimicrobiota</taxon>
    </lineage>
</organism>
<dbReference type="AlphaFoldDB" id="A0A932CLW1"/>
<feature type="binding site" evidence="4">
    <location>
        <position position="112"/>
    </location>
    <ligand>
        <name>D-ribulose 5-phosphate</name>
        <dbReference type="ChEBI" id="CHEBI:58121"/>
    </ligand>
</feature>